<dbReference type="OrthoDB" id="9999371at2759"/>
<protein>
    <recommendedName>
        <fullName evidence="2">protein-tyrosine-phosphatase</fullName>
        <ecNumber evidence="2">3.1.3.48</ecNumber>
    </recommendedName>
</protein>
<dbReference type="GO" id="GO:0010971">
    <property type="term" value="P:positive regulation of G2/M transition of mitotic cell cycle"/>
    <property type="evidence" value="ECO:0007669"/>
    <property type="project" value="TreeGrafter"/>
</dbReference>
<dbReference type="GO" id="GO:0004725">
    <property type="term" value="F:protein tyrosine phosphatase activity"/>
    <property type="evidence" value="ECO:0007669"/>
    <property type="project" value="UniProtKB-EC"/>
</dbReference>
<evidence type="ECO:0000256" key="5">
    <source>
        <dbReference type="ARBA" id="ARBA00022801"/>
    </source>
</evidence>
<keyword evidence="5" id="KW-0378">Hydrolase</keyword>
<keyword evidence="7" id="KW-0131">Cell cycle</keyword>
<reference evidence="10" key="1">
    <citation type="submission" date="2025-08" db="UniProtKB">
        <authorList>
            <consortium name="Ensembl"/>
        </authorList>
    </citation>
    <scope>IDENTIFICATION</scope>
</reference>
<evidence type="ECO:0000256" key="2">
    <source>
        <dbReference type="ARBA" id="ARBA00013064"/>
    </source>
</evidence>
<proteinExistence type="inferred from homology"/>
<evidence type="ECO:0000256" key="7">
    <source>
        <dbReference type="ARBA" id="ARBA00023306"/>
    </source>
</evidence>
<evidence type="ECO:0000256" key="6">
    <source>
        <dbReference type="ARBA" id="ARBA00022912"/>
    </source>
</evidence>
<dbReference type="GO" id="GO:0000086">
    <property type="term" value="P:G2/M transition of mitotic cell cycle"/>
    <property type="evidence" value="ECO:0007669"/>
    <property type="project" value="TreeGrafter"/>
</dbReference>
<dbReference type="InterPro" id="IPR001763">
    <property type="entry name" value="Rhodanese-like_dom"/>
</dbReference>
<reference evidence="10" key="2">
    <citation type="submission" date="2025-09" db="UniProtKB">
        <authorList>
            <consortium name="Ensembl"/>
        </authorList>
    </citation>
    <scope>IDENTIFICATION</scope>
</reference>
<dbReference type="Proteomes" id="UP000261540">
    <property type="component" value="Unplaced"/>
</dbReference>
<dbReference type="SMART" id="SM00450">
    <property type="entry name" value="RHOD"/>
    <property type="match status" value="1"/>
</dbReference>
<keyword evidence="3" id="KW-0132">Cell division</keyword>
<comment type="similarity">
    <text evidence="1">Belongs to the MPI phosphatase family.</text>
</comment>
<dbReference type="Pfam" id="PF00581">
    <property type="entry name" value="Rhodanese"/>
    <property type="match status" value="1"/>
</dbReference>
<evidence type="ECO:0000256" key="8">
    <source>
        <dbReference type="SAM" id="MobiDB-lite"/>
    </source>
</evidence>
<feature type="region of interest" description="Disordered" evidence="8">
    <location>
        <begin position="110"/>
        <end position="131"/>
    </location>
</feature>
<evidence type="ECO:0000256" key="1">
    <source>
        <dbReference type="ARBA" id="ARBA00011065"/>
    </source>
</evidence>
<feature type="region of interest" description="Disordered" evidence="8">
    <location>
        <begin position="48"/>
        <end position="76"/>
    </location>
</feature>
<keyword evidence="4" id="KW-0498">Mitosis</keyword>
<keyword evidence="6" id="KW-0904">Protein phosphatase</keyword>
<dbReference type="InterPro" id="IPR000751">
    <property type="entry name" value="MPI_Phosphatase"/>
</dbReference>
<dbReference type="SUPFAM" id="SSF52821">
    <property type="entry name" value="Rhodanese/Cell cycle control phosphatase"/>
    <property type="match status" value="1"/>
</dbReference>
<dbReference type="Gene3D" id="3.40.250.10">
    <property type="entry name" value="Rhodanese-like domain"/>
    <property type="match status" value="1"/>
</dbReference>
<dbReference type="CTD" id="558053"/>
<dbReference type="PANTHER" id="PTHR10828:SF17">
    <property type="entry name" value="PROTEIN-TYROSINE-PHOSPHATASE"/>
    <property type="match status" value="1"/>
</dbReference>
<dbReference type="STRING" id="1676925.ENSPKIP00000038044"/>
<evidence type="ECO:0000313" key="11">
    <source>
        <dbReference type="Proteomes" id="UP000261540"/>
    </source>
</evidence>
<keyword evidence="11" id="KW-1185">Reference proteome</keyword>
<dbReference type="PRINTS" id="PR00716">
    <property type="entry name" value="MPIPHPHTASE"/>
</dbReference>
<evidence type="ECO:0000256" key="3">
    <source>
        <dbReference type="ARBA" id="ARBA00022618"/>
    </source>
</evidence>
<name>A0A3B3T5C0_9TELE</name>
<dbReference type="GO" id="GO:0051301">
    <property type="term" value="P:cell division"/>
    <property type="evidence" value="ECO:0007669"/>
    <property type="project" value="UniProtKB-KW"/>
</dbReference>
<evidence type="ECO:0000313" key="10">
    <source>
        <dbReference type="Ensembl" id="ENSPKIP00000038044.1"/>
    </source>
</evidence>
<dbReference type="GeneTree" id="ENSGT00940000166659"/>
<accession>A0A3B3T5C0</accession>
<organism evidence="10 11">
    <name type="scientific">Paramormyrops kingsleyae</name>
    <dbReference type="NCBI Taxonomy" id="1676925"/>
    <lineage>
        <taxon>Eukaryota</taxon>
        <taxon>Metazoa</taxon>
        <taxon>Chordata</taxon>
        <taxon>Craniata</taxon>
        <taxon>Vertebrata</taxon>
        <taxon>Euteleostomi</taxon>
        <taxon>Actinopterygii</taxon>
        <taxon>Neopterygii</taxon>
        <taxon>Teleostei</taxon>
        <taxon>Osteoglossocephala</taxon>
        <taxon>Osteoglossomorpha</taxon>
        <taxon>Osteoglossiformes</taxon>
        <taxon>Mormyridae</taxon>
        <taxon>Paramormyrops</taxon>
    </lineage>
</organism>
<dbReference type="Ensembl" id="ENSPKIT00000019033.1">
    <property type="protein sequence ID" value="ENSPKIP00000038044.1"/>
    <property type="gene ID" value="ENSPKIG00000015992.1"/>
</dbReference>
<feature type="region of interest" description="Disordered" evidence="8">
    <location>
        <begin position="277"/>
        <end position="303"/>
    </location>
</feature>
<evidence type="ECO:0000259" key="9">
    <source>
        <dbReference type="PROSITE" id="PS50206"/>
    </source>
</evidence>
<dbReference type="AlphaFoldDB" id="A0A3B3T5C0"/>
<dbReference type="GO" id="GO:0005634">
    <property type="term" value="C:nucleus"/>
    <property type="evidence" value="ECO:0007669"/>
    <property type="project" value="TreeGrafter"/>
</dbReference>
<dbReference type="GO" id="GO:0110032">
    <property type="term" value="P:positive regulation of G2/MI transition of meiotic cell cycle"/>
    <property type="evidence" value="ECO:0007669"/>
    <property type="project" value="TreeGrafter"/>
</dbReference>
<dbReference type="GO" id="GO:0005737">
    <property type="term" value="C:cytoplasm"/>
    <property type="evidence" value="ECO:0007669"/>
    <property type="project" value="TreeGrafter"/>
</dbReference>
<dbReference type="KEGG" id="pki:111848485"/>
<feature type="compositionally biased region" description="Basic and acidic residues" evidence="8">
    <location>
        <begin position="1"/>
        <end position="12"/>
    </location>
</feature>
<dbReference type="PROSITE" id="PS50206">
    <property type="entry name" value="RHODANESE_3"/>
    <property type="match status" value="1"/>
</dbReference>
<feature type="compositionally biased region" description="Basic and acidic residues" evidence="8">
    <location>
        <begin position="110"/>
        <end position="120"/>
    </location>
</feature>
<feature type="region of interest" description="Disordered" evidence="8">
    <location>
        <begin position="1"/>
        <end position="25"/>
    </location>
</feature>
<dbReference type="PANTHER" id="PTHR10828">
    <property type="entry name" value="M-PHASE INDUCER PHOSPHATASE DUAL SPECIFICITY PHOSPHATASE CDC25"/>
    <property type="match status" value="1"/>
</dbReference>
<feature type="domain" description="Rhodanese" evidence="9">
    <location>
        <begin position="212"/>
        <end position="364"/>
    </location>
</feature>
<evidence type="ECO:0000256" key="4">
    <source>
        <dbReference type="ARBA" id="ARBA00022776"/>
    </source>
</evidence>
<dbReference type="EC" id="3.1.3.48" evidence="2"/>
<dbReference type="InterPro" id="IPR036873">
    <property type="entry name" value="Rhodanese-like_dom_sf"/>
</dbReference>
<sequence length="404" mass="45663">MEADWKGARSGKDGVSPQWIPSPDCRSSPVAELSCNLKKLHCHDSATPRRKLQLTPELKTPSPLSSRSVSREIKTPAVTKRKAERFRSSCTLSKMRRLRVKLSSRFVGPEPERELAHLEEPQGGTSQREGVGCLGDEDIRDVVDHRRQLWETRCRLRRPLLDIPLSVLEDRNLIGDFSKPHLFMEGGADHQDLRGISAQTMASLLLGQYSAVVGGYLIIDCRYPYEYLGGHVTGAVNLHSEDQLQEALFLNPAPFLGRQDCCHTGCAVSAIPPITWSPGTRGGQSEKPLRDLPLDGAQPSDASSPRKLVIFHCEFSSQRGPRLCRYLRELDRCINVYPELFYPELYILEGGYKEFHSHFTGLCDPPGYVPMRHRDFKDQLRRFQKKRRTKTVLGQEALMSVHTH</sequence>